<accession>A0A0V0U1V9</accession>
<dbReference type="EMBL" id="JYDJ01000088">
    <property type="protein sequence ID" value="KRX44855.1"/>
    <property type="molecule type" value="Genomic_DNA"/>
</dbReference>
<keyword evidence="2" id="KW-1185">Reference proteome</keyword>
<gene>
    <name evidence="1" type="ORF">T05_845</name>
</gene>
<evidence type="ECO:0000313" key="2">
    <source>
        <dbReference type="Proteomes" id="UP000055048"/>
    </source>
</evidence>
<organism evidence="1 2">
    <name type="scientific">Trichinella murrelli</name>
    <dbReference type="NCBI Taxonomy" id="144512"/>
    <lineage>
        <taxon>Eukaryota</taxon>
        <taxon>Metazoa</taxon>
        <taxon>Ecdysozoa</taxon>
        <taxon>Nematoda</taxon>
        <taxon>Enoplea</taxon>
        <taxon>Dorylaimia</taxon>
        <taxon>Trichinellida</taxon>
        <taxon>Trichinellidae</taxon>
        <taxon>Trichinella</taxon>
    </lineage>
</organism>
<dbReference type="OrthoDB" id="10543932at2759"/>
<reference evidence="1 2" key="1">
    <citation type="submission" date="2015-01" db="EMBL/GenBank/DDBJ databases">
        <title>Evolution of Trichinella species and genotypes.</title>
        <authorList>
            <person name="Korhonen P.K."/>
            <person name="Edoardo P."/>
            <person name="Giuseppe L.R."/>
            <person name="Gasser R.B."/>
        </authorList>
    </citation>
    <scope>NUCLEOTIDE SEQUENCE [LARGE SCALE GENOMIC DNA]</scope>
    <source>
        <strain evidence="1">ISS417</strain>
    </source>
</reference>
<dbReference type="Proteomes" id="UP000055048">
    <property type="component" value="Unassembled WGS sequence"/>
</dbReference>
<sequence length="123" mass="14683">MAFDRYFMSDAEYKQFTFTYQIKPLYSTLCLPPKICILMKFYTMRRCSIRATVAALLLHKGTRHVVNYNSLLQYCLRISGNIKFHLPADVYLFIRNKLRPNNRRGLESQCCCPNDQKWYDNHQ</sequence>
<dbReference type="AlphaFoldDB" id="A0A0V0U1V9"/>
<proteinExistence type="predicted"/>
<comment type="caution">
    <text evidence="1">The sequence shown here is derived from an EMBL/GenBank/DDBJ whole genome shotgun (WGS) entry which is preliminary data.</text>
</comment>
<protein>
    <submittedName>
        <fullName evidence="1">Uncharacterized protein</fullName>
    </submittedName>
</protein>
<name>A0A0V0U1V9_9BILA</name>
<evidence type="ECO:0000313" key="1">
    <source>
        <dbReference type="EMBL" id="KRX44855.1"/>
    </source>
</evidence>